<feature type="compositionally biased region" description="Low complexity" evidence="1">
    <location>
        <begin position="1096"/>
        <end position="1109"/>
    </location>
</feature>
<sequence length="1402" mass="161407">MPTAESLERDQEIARVARELLEKRIFTLYVQWFSETSATVRREAKSRTVLAPYAKQLHDISRQQTLFREESHSRRSITQIEKRHVLEMVMLHKYQVLLSTHWDDMNNMLFQVIQLPQAVRVGVTMLEDHAAFRTQVLQEERHARYQLRLQSRVAYKAALLATERGNLERDEQHFRDHVLVEWEVDTIARYREFRLEDSIFQLERHIIDQSNIRQAETAGREEILRSQSDDFFGSLLSADALDAFANYHAMYLHGIIGSEFVNILFREMMIIKLEHVIREEDEARLYQLLVEEGNAFHRAHDALQEKYTQFRREQATRRLQRWSATIIAKQFVEGKSFRASRSIERRIADEEDEHHTKIRANKFHAMQDVIAPFLWTRLSVRERHEKRRHSLAKLVAPIAKGFQLRREFGALFHEVRIGDEIELQQATYHAATLFQRLGRGCLAREEVCDVALEEVCDVALEASENAYHALQHQHIAALAIQWAWKELMLRRRTELEKIRAVEMHKKIAAAIKIQALFRRARVRDFYTLLLVPRHRNKTAAFIQRMMRGAQVRRTVHHHKLATMVQRYILAFRSRRVVTEQRLTPHALTIQCMARSTAARKRFAKLDIARNAKELHTAKNSYIVMIQALFRGYTIRKRNREAARIALQVRLTMLECDSAYLEDDMWRIGRGFIARRQLAQKQQVKRRQLMSVQAAMRAVLSQNRRLVLEEICVEDLCRKITVVRVATIQGILQQRISNTLVDRMRVEQATRDKYVNTFQKLIGRCREGYRARTEVGDQYLRRCGAALNLHRIISGYLSRSTSGQELIVFRERQRCAARNTAASSIQRVFRCHAYRRRIAALVLQRSLILRFWSRLKKRSEVSIERRKLHSLHRQSLCRYENTLRSELSTDESTLRTLITSNINTADWCRARSQYLNTLPSVEIPDALWMLMKRKRLTVEEESLTWLVATREQMRREHRMAQEATQLRQFTQNIRGCETSEAVLRQRLIIGQLECRRAISIAVFTNIENMFKVKRSALERAQSADREMIVQEWQGEADVGLEKAYNALLGLLARSAVDFQIACASHKESGEDSTATDMQSMSPRVAAAQKFTVPPQPAAATRASSLPPSSSLRRKFALPQDTDAPQSNINDDDLSNIFGSILRRASSTKLAAADRDASVAQRPSSGPTKPPRVLPPIPSVSAALSILQPQLPGQSESSLAYDVHLLREKARDDIIFTAEGIVDSSALGPGLTDETISVVETFIRTRIVTGLVLPRSTVSVRSILHLLRVARVSKSPLVVVDVSQNEVLDDVVGNHLIDLIDIMSTLMDVKVSGTAISPAKRLLMFHTLEQKKMGGGLLGVPARRDASSVTPTPLAPVRFARQLQLPRRNGWATHFKDYGVETKAGVADRIFERLMNAKPDEPQW</sequence>
<organism evidence="2 3">
    <name type="scientific">Bodo saltans</name>
    <name type="common">Flagellated protozoan</name>
    <dbReference type="NCBI Taxonomy" id="75058"/>
    <lineage>
        <taxon>Eukaryota</taxon>
        <taxon>Discoba</taxon>
        <taxon>Euglenozoa</taxon>
        <taxon>Kinetoplastea</taxon>
        <taxon>Metakinetoplastina</taxon>
        <taxon>Eubodonida</taxon>
        <taxon>Bodonidae</taxon>
        <taxon>Bodo</taxon>
    </lineage>
</organism>
<dbReference type="VEuPathDB" id="TriTrypDB:BSAL_42455"/>
<gene>
    <name evidence="2" type="ORF">BSAL_42455</name>
</gene>
<proteinExistence type="predicted"/>
<dbReference type="PROSITE" id="PS50096">
    <property type="entry name" value="IQ"/>
    <property type="match status" value="3"/>
</dbReference>
<accession>A0A0S4KKC2</accession>
<name>A0A0S4KKC2_BODSA</name>
<feature type="region of interest" description="Disordered" evidence="1">
    <location>
        <begin position="1150"/>
        <end position="1173"/>
    </location>
</feature>
<feature type="region of interest" description="Disordered" evidence="1">
    <location>
        <begin position="1089"/>
        <end position="1110"/>
    </location>
</feature>
<reference evidence="3" key="1">
    <citation type="submission" date="2015-09" db="EMBL/GenBank/DDBJ databases">
        <authorList>
            <consortium name="Pathogen Informatics"/>
        </authorList>
    </citation>
    <scope>NUCLEOTIDE SEQUENCE [LARGE SCALE GENOMIC DNA]</scope>
    <source>
        <strain evidence="3">Lake Konstanz</strain>
    </source>
</reference>
<dbReference type="Proteomes" id="UP000051952">
    <property type="component" value="Unassembled WGS sequence"/>
</dbReference>
<keyword evidence="3" id="KW-1185">Reference proteome</keyword>
<dbReference type="Pfam" id="PF00612">
    <property type="entry name" value="IQ"/>
    <property type="match status" value="1"/>
</dbReference>
<dbReference type="Gene3D" id="1.20.5.190">
    <property type="match status" value="1"/>
</dbReference>
<evidence type="ECO:0000313" key="3">
    <source>
        <dbReference type="Proteomes" id="UP000051952"/>
    </source>
</evidence>
<protein>
    <submittedName>
        <fullName evidence="2">IQ calmodulin-binding protein, putative</fullName>
    </submittedName>
</protein>
<evidence type="ECO:0000256" key="1">
    <source>
        <dbReference type="SAM" id="MobiDB-lite"/>
    </source>
</evidence>
<dbReference type="InterPro" id="IPR000048">
    <property type="entry name" value="IQ_motif_EF-hand-BS"/>
</dbReference>
<evidence type="ECO:0000313" key="2">
    <source>
        <dbReference type="EMBL" id="CUI15454.1"/>
    </source>
</evidence>
<dbReference type="SMART" id="SM00015">
    <property type="entry name" value="IQ"/>
    <property type="match status" value="7"/>
</dbReference>
<dbReference type="EMBL" id="CYKH01002148">
    <property type="protein sequence ID" value="CUI15454.1"/>
    <property type="molecule type" value="Genomic_DNA"/>
</dbReference>